<organism evidence="1 2">
    <name type="scientific">Halalkalibacter suaedae</name>
    <dbReference type="NCBI Taxonomy" id="2822140"/>
    <lineage>
        <taxon>Bacteria</taxon>
        <taxon>Bacillati</taxon>
        <taxon>Bacillota</taxon>
        <taxon>Bacilli</taxon>
        <taxon>Bacillales</taxon>
        <taxon>Bacillaceae</taxon>
        <taxon>Halalkalibacter</taxon>
    </lineage>
</organism>
<accession>A0A940X194</accession>
<protein>
    <recommendedName>
        <fullName evidence="3">Spore coat protein</fullName>
    </recommendedName>
</protein>
<evidence type="ECO:0000313" key="2">
    <source>
        <dbReference type="Proteomes" id="UP000678228"/>
    </source>
</evidence>
<dbReference type="InterPro" id="IPR012347">
    <property type="entry name" value="Ferritin-like"/>
</dbReference>
<evidence type="ECO:0008006" key="3">
    <source>
        <dbReference type="Google" id="ProtNLM"/>
    </source>
</evidence>
<keyword evidence="2" id="KW-1185">Reference proteome</keyword>
<proteinExistence type="predicted"/>
<dbReference type="EMBL" id="JAGKSQ010000008">
    <property type="protein sequence ID" value="MBP3952884.1"/>
    <property type="molecule type" value="Genomic_DNA"/>
</dbReference>
<dbReference type="Gene3D" id="1.20.1260.10">
    <property type="match status" value="1"/>
</dbReference>
<gene>
    <name evidence="1" type="ORF">J7W16_17310</name>
</gene>
<comment type="caution">
    <text evidence="1">The sequence shown here is derived from an EMBL/GenBank/DDBJ whole genome shotgun (WGS) entry which is preliminary data.</text>
</comment>
<dbReference type="Proteomes" id="UP000678228">
    <property type="component" value="Unassembled WGS sequence"/>
</dbReference>
<evidence type="ECO:0000313" key="1">
    <source>
        <dbReference type="EMBL" id="MBP3952884.1"/>
    </source>
</evidence>
<dbReference type="RefSeq" id="WP_210598735.1">
    <property type="nucleotide sequence ID" value="NZ_JAGKSQ010000008.1"/>
</dbReference>
<sequence>MLKTVDVGLMANHLSSHQGVIRRLELYTKLTKNQQLNQIFNQQIGAMKNHVQVMNMLLNPHQTNQQITVPPIPQNGMQMQQPQPTPADIDITDRDMALDAHFTATAMANDNFVSASSMKNIQVKHLHIEMAMQQFQLAEQHERLAEQMGWMTHPVATTTEQQQAISQMPPQGFQPYRQMANNGQMNGQNQQHRYN</sequence>
<reference evidence="1" key="1">
    <citation type="submission" date="2021-03" db="EMBL/GenBank/DDBJ databases">
        <title>Bacillus suaedae sp. nov., isolated from Suaeda aralocaspica.</title>
        <authorList>
            <person name="Lei R.F.R."/>
        </authorList>
    </citation>
    <scope>NUCLEOTIDE SEQUENCE</scope>
    <source>
        <strain evidence="1">YZJH907-2</strain>
    </source>
</reference>
<dbReference type="AlphaFoldDB" id="A0A940X194"/>
<name>A0A940X194_9BACI</name>